<keyword evidence="2" id="KW-1185">Reference proteome</keyword>
<dbReference type="EMBL" id="CP053084">
    <property type="protein sequence ID" value="QJR29175.1"/>
    <property type="molecule type" value="Genomic_DNA"/>
</dbReference>
<dbReference type="Pfam" id="PF13589">
    <property type="entry name" value="HATPase_c_3"/>
    <property type="match status" value="1"/>
</dbReference>
<protein>
    <submittedName>
        <fullName evidence="1">ATP-binding protein</fullName>
    </submittedName>
</protein>
<name>A0ABX6N460_9BURK</name>
<dbReference type="Proteomes" id="UP000501130">
    <property type="component" value="Chromosome"/>
</dbReference>
<dbReference type="Gene3D" id="3.30.565.10">
    <property type="entry name" value="Histidine kinase-like ATPase, C-terminal domain"/>
    <property type="match status" value="1"/>
</dbReference>
<dbReference type="SUPFAM" id="SSF55874">
    <property type="entry name" value="ATPase domain of HSP90 chaperone/DNA topoisomerase II/histidine kinase"/>
    <property type="match status" value="1"/>
</dbReference>
<keyword evidence="1" id="KW-0547">Nucleotide-binding</keyword>
<dbReference type="RefSeq" id="WP_171098399.1">
    <property type="nucleotide sequence ID" value="NZ_CP053084.1"/>
</dbReference>
<organism evidence="1 2">
    <name type="scientific">Limnobacter profundi</name>
    <dbReference type="NCBI Taxonomy" id="2732163"/>
    <lineage>
        <taxon>Bacteria</taxon>
        <taxon>Pseudomonadati</taxon>
        <taxon>Pseudomonadota</taxon>
        <taxon>Betaproteobacteria</taxon>
        <taxon>Burkholderiales</taxon>
        <taxon>Burkholderiaceae</taxon>
        <taxon>Limnobacter</taxon>
    </lineage>
</organism>
<sequence>MPDQPLQTSLFEEDYLLRELGQVAHVPQVALTELVANAWDAGATRVDLVLPTSLNGVLTVTDDGHGMTSHQFKKRWMTLRYDRHRHQGSNVEFPEGRSISARKAYGRNGVGRHGLLCFGDEYEVQTWRNGILSTFVVATESGPSPFVLRSEIQSERTGSGTKLSVTVTRKLPDADEILTVLAARFIHDPEFQIYVNGSQRTFSQIDGRVSEQTIELSGNRKATVVVIDSTRLNHSSVHQGIAFWVQRRLVGSPSWAIGQIANFDGRTRFARRYKVIVDTQGYEADVTQDWTSFRSTESVDELFLAAAKHIEKVAQDLAAEIVEATSEDALTQNKADLAMLGQGARLEVAEFTKAIAQTHPTVSPDFLATAVKAVINLEKTKSGASLLQKLANLEPSDLDGLDRLLTEWTVKDALRVLDEIDSRISVTETIRRLANDHSTDELHTLHPLILRSRWVFGPEFESQEYCSNSTLQTIAKQLFKSTYAKFINERNRPDIVVLPEKTTWQMTGTESFDPSDSTLTQIQNILLIELKKGGFELTRKEINQADSYVQDISASGALAGRPYISAWVVGERIAQGVEREKRLGQPEYGRIRATTFNTLVDTANVRLLKLRSVLAERYEGSSTDELLERVLTTPHQEHLQLPNRIGSE</sequence>
<evidence type="ECO:0000313" key="1">
    <source>
        <dbReference type="EMBL" id="QJR29175.1"/>
    </source>
</evidence>
<dbReference type="GO" id="GO:0005524">
    <property type="term" value="F:ATP binding"/>
    <property type="evidence" value="ECO:0007669"/>
    <property type="project" value="UniProtKB-KW"/>
</dbReference>
<reference evidence="1 2" key="1">
    <citation type="submission" date="2020-05" db="EMBL/GenBank/DDBJ databases">
        <title>Compete genome of Limnobacter sp. SAORIC-580.</title>
        <authorList>
            <person name="Song J."/>
            <person name="Cho J.-C."/>
        </authorList>
    </citation>
    <scope>NUCLEOTIDE SEQUENCE [LARGE SCALE GENOMIC DNA]</scope>
    <source>
        <strain evidence="1 2">SAORIC-580</strain>
    </source>
</reference>
<accession>A0ABX6N460</accession>
<dbReference type="InterPro" id="IPR036890">
    <property type="entry name" value="HATPase_C_sf"/>
</dbReference>
<evidence type="ECO:0000313" key="2">
    <source>
        <dbReference type="Proteomes" id="UP000501130"/>
    </source>
</evidence>
<keyword evidence="1" id="KW-0067">ATP-binding</keyword>
<gene>
    <name evidence="1" type="ORF">HKT17_05355</name>
</gene>
<proteinExistence type="predicted"/>